<feature type="region of interest" description="Disordered" evidence="1">
    <location>
        <begin position="28"/>
        <end position="68"/>
    </location>
</feature>
<dbReference type="AlphaFoldDB" id="A0A2G5U448"/>
<reference evidence="3" key="1">
    <citation type="submission" date="2017-10" db="EMBL/GenBank/DDBJ databases">
        <title>Rapid genome shrinkage in a self-fertile nematode reveals novel sperm competition proteins.</title>
        <authorList>
            <person name="Yin D."/>
            <person name="Schwarz E.M."/>
            <person name="Thomas C.G."/>
            <person name="Felde R.L."/>
            <person name="Korf I.F."/>
            <person name="Cutter A.D."/>
            <person name="Schartner C.M."/>
            <person name="Ralston E.J."/>
            <person name="Meyer B.J."/>
            <person name="Haag E.S."/>
        </authorList>
    </citation>
    <scope>NUCLEOTIDE SEQUENCE [LARGE SCALE GENOMIC DNA]</scope>
    <source>
        <strain evidence="3">JU1422</strain>
    </source>
</reference>
<sequence length="68" mass="7968">MKFFGLFLNFESLNNRIEQFIFSQGSDIQEKEEMEPNGGFKKKEIGTDDGVGGKWKDREEEKDGKNRY</sequence>
<comment type="caution">
    <text evidence="2">The sequence shown here is derived from an EMBL/GenBank/DDBJ whole genome shotgun (WGS) entry which is preliminary data.</text>
</comment>
<name>A0A2G5U448_9PELO</name>
<dbReference type="EMBL" id="PDUG01000004">
    <property type="protein sequence ID" value="PIC34121.1"/>
    <property type="molecule type" value="Genomic_DNA"/>
</dbReference>
<evidence type="ECO:0000313" key="2">
    <source>
        <dbReference type="EMBL" id="PIC34121.1"/>
    </source>
</evidence>
<feature type="compositionally biased region" description="Basic and acidic residues" evidence="1">
    <location>
        <begin position="54"/>
        <end position="68"/>
    </location>
</feature>
<evidence type="ECO:0000313" key="3">
    <source>
        <dbReference type="Proteomes" id="UP000230233"/>
    </source>
</evidence>
<accession>A0A2G5U448</accession>
<gene>
    <name evidence="2" type="primary">Cnig_chr_IV.g13869</name>
    <name evidence="2" type="ORF">B9Z55_013869</name>
</gene>
<dbReference type="Proteomes" id="UP000230233">
    <property type="component" value="Chromosome IV"/>
</dbReference>
<keyword evidence="3" id="KW-1185">Reference proteome</keyword>
<organism evidence="2 3">
    <name type="scientific">Caenorhabditis nigoni</name>
    <dbReference type="NCBI Taxonomy" id="1611254"/>
    <lineage>
        <taxon>Eukaryota</taxon>
        <taxon>Metazoa</taxon>
        <taxon>Ecdysozoa</taxon>
        <taxon>Nematoda</taxon>
        <taxon>Chromadorea</taxon>
        <taxon>Rhabditida</taxon>
        <taxon>Rhabditina</taxon>
        <taxon>Rhabditomorpha</taxon>
        <taxon>Rhabditoidea</taxon>
        <taxon>Rhabditidae</taxon>
        <taxon>Peloderinae</taxon>
        <taxon>Caenorhabditis</taxon>
    </lineage>
</organism>
<proteinExistence type="predicted"/>
<protein>
    <submittedName>
        <fullName evidence="2">Uncharacterized protein</fullName>
    </submittedName>
</protein>
<evidence type="ECO:0000256" key="1">
    <source>
        <dbReference type="SAM" id="MobiDB-lite"/>
    </source>
</evidence>